<comment type="caution">
    <text evidence="1">The sequence shown here is derived from an EMBL/GenBank/DDBJ whole genome shotgun (WGS) entry which is preliminary data.</text>
</comment>
<evidence type="ECO:0000313" key="2">
    <source>
        <dbReference type="Proteomes" id="UP000823775"/>
    </source>
</evidence>
<reference evidence="1 2" key="1">
    <citation type="journal article" date="2021" name="BMC Genomics">
        <title>Datura genome reveals duplications of psychoactive alkaloid biosynthetic genes and high mutation rate following tissue culture.</title>
        <authorList>
            <person name="Rajewski A."/>
            <person name="Carter-House D."/>
            <person name="Stajich J."/>
            <person name="Litt A."/>
        </authorList>
    </citation>
    <scope>NUCLEOTIDE SEQUENCE [LARGE SCALE GENOMIC DNA]</scope>
    <source>
        <strain evidence="1">AR-01</strain>
    </source>
</reference>
<sequence length="96" mass="10540">MEYGGAAPVRESEGDPVVRVISAAREERKGRGKNMVARWCGCSRWLGHYLDPATHRHFADCDRWLVDKSPVETSLPSVLLTIDGSSLVCESPPAVC</sequence>
<proteinExistence type="predicted"/>
<organism evidence="1 2">
    <name type="scientific">Datura stramonium</name>
    <name type="common">Jimsonweed</name>
    <name type="synonym">Common thornapple</name>
    <dbReference type="NCBI Taxonomy" id="4076"/>
    <lineage>
        <taxon>Eukaryota</taxon>
        <taxon>Viridiplantae</taxon>
        <taxon>Streptophyta</taxon>
        <taxon>Embryophyta</taxon>
        <taxon>Tracheophyta</taxon>
        <taxon>Spermatophyta</taxon>
        <taxon>Magnoliopsida</taxon>
        <taxon>eudicotyledons</taxon>
        <taxon>Gunneridae</taxon>
        <taxon>Pentapetalae</taxon>
        <taxon>asterids</taxon>
        <taxon>lamiids</taxon>
        <taxon>Solanales</taxon>
        <taxon>Solanaceae</taxon>
        <taxon>Solanoideae</taxon>
        <taxon>Datureae</taxon>
        <taxon>Datura</taxon>
    </lineage>
</organism>
<keyword evidence="2" id="KW-1185">Reference proteome</keyword>
<dbReference type="Proteomes" id="UP000823775">
    <property type="component" value="Unassembled WGS sequence"/>
</dbReference>
<accession>A0ABS8UZI2</accession>
<protein>
    <submittedName>
        <fullName evidence="1">Uncharacterized protein</fullName>
    </submittedName>
</protein>
<dbReference type="EMBL" id="JACEIK010002938">
    <property type="protein sequence ID" value="MCD9639535.1"/>
    <property type="molecule type" value="Genomic_DNA"/>
</dbReference>
<evidence type="ECO:0000313" key="1">
    <source>
        <dbReference type="EMBL" id="MCD9639535.1"/>
    </source>
</evidence>
<name>A0ABS8UZI2_DATST</name>
<gene>
    <name evidence="1" type="ORF">HAX54_024118</name>
</gene>